<dbReference type="InterPro" id="IPR017853">
    <property type="entry name" value="GH"/>
</dbReference>
<reference evidence="9" key="1">
    <citation type="submission" date="2017-02" db="EMBL/GenBank/DDBJ databases">
        <authorList>
            <person name="Varghese N."/>
            <person name="Submissions S."/>
        </authorList>
    </citation>
    <scope>NUCLEOTIDE SEQUENCE [LARGE SCALE GENOMIC DNA]</scope>
    <source>
        <strain evidence="9">DSM 15739</strain>
    </source>
</reference>
<dbReference type="InterPro" id="IPR013783">
    <property type="entry name" value="Ig-like_fold"/>
</dbReference>
<gene>
    <name evidence="8" type="ORF">SAMN02746011_01656</name>
</gene>
<dbReference type="RefSeq" id="WP_078756357.1">
    <property type="nucleotide sequence ID" value="NZ_FUWO01000016.1"/>
</dbReference>
<accession>A0A1T4N6Q0</accession>
<dbReference type="SUPFAM" id="SSF52279">
    <property type="entry name" value="Beta-D-glucan exohydrolase, C-terminal domain"/>
    <property type="match status" value="1"/>
</dbReference>
<dbReference type="InterPro" id="IPR036881">
    <property type="entry name" value="Glyco_hydro_3_C_sf"/>
</dbReference>
<dbReference type="STRING" id="1121925.SAMN02746011_01656"/>
<dbReference type="AlphaFoldDB" id="A0A1T4N6Q0"/>
<dbReference type="InterPro" id="IPR002772">
    <property type="entry name" value="Glyco_hydro_3_C"/>
</dbReference>
<organism evidence="8 9">
    <name type="scientific">Globicatella sulfidifaciens DSM 15739</name>
    <dbReference type="NCBI Taxonomy" id="1121925"/>
    <lineage>
        <taxon>Bacteria</taxon>
        <taxon>Bacillati</taxon>
        <taxon>Bacillota</taxon>
        <taxon>Bacilli</taxon>
        <taxon>Lactobacillales</taxon>
        <taxon>Aerococcaceae</taxon>
        <taxon>Globicatella</taxon>
    </lineage>
</organism>
<dbReference type="Gene3D" id="3.40.50.1700">
    <property type="entry name" value="Glycoside hydrolase family 3 C-terminal domain"/>
    <property type="match status" value="1"/>
</dbReference>
<sequence>MEQEKLKDLLKQMTLEEKIGQMTQLTPTFFSESGEITGPMLELGLSLEQLNTIGTVLGTHTKEEVINIQKNYLEQSRLKIPLIFMADVIHGYETIFPIPLALASSFNLKLVKRMAHLSAKEAAAAGIHVTFSPMADLVRDARWGRVLESNGEDPHLNTIMTKAYVEGYQGDGLTNKQNIAACVKHFVGYGESQGGKDYNTVDMSDVVLFQDHLPSFKAAIDAGAKLVMSSFNLFRGVPVTASHYLLTEVLRDYLAFDGVVISDWAAVSELVQHRVADSKASASKKAFEAGVEIDMMTDFYLNSLPDLVKSGEVSEQMIDETVMRILELKNELGLFEDPYRGLNDNFTIEEDLRLESRKIATESMVLLKNKDQVLPLKPTEKIGLAGSKATSRDTLGAWSWIGEIDASIAIAEAFAETEMIVDLAEQIVDFDRFQLVDKVVIAVGETGTEAGEAASKTNIKLTPQDIETVKQVYQWNKNIVLVVYSGRPLDLTDIEPYVKAILYAWFPGSEAGRAIVDVLTGKTNPSAKLPISLPRSVGQMPLHYNHYSTGRPFNEENPTIRYMSRYLDVMEGPLYPFGHGLNYSEIELIEANIVDKQNKFIVHYTLSNKSDVDGQEVVQFYIRDCVSEVVRPVRELKHFEKVSVKANGFYQGSFEITIDNLAYVHSDLKRFTDPGKFELYLGFDSNAPKLGEWEYQG</sequence>
<evidence type="ECO:0000313" key="8">
    <source>
        <dbReference type="EMBL" id="SJZ74969.1"/>
    </source>
</evidence>
<dbReference type="InterPro" id="IPR051915">
    <property type="entry name" value="Cellulose_Degrad_GH3"/>
</dbReference>
<dbReference type="Pfam" id="PF00933">
    <property type="entry name" value="Glyco_hydro_3"/>
    <property type="match status" value="1"/>
</dbReference>
<dbReference type="Proteomes" id="UP000189941">
    <property type="component" value="Unassembled WGS sequence"/>
</dbReference>
<dbReference type="Gene3D" id="2.60.40.10">
    <property type="entry name" value="Immunoglobulins"/>
    <property type="match status" value="1"/>
</dbReference>
<proteinExistence type="inferred from homology"/>
<evidence type="ECO:0000256" key="5">
    <source>
        <dbReference type="ARBA" id="ARBA00022801"/>
    </source>
</evidence>
<dbReference type="EC" id="3.2.1.21" evidence="3"/>
<dbReference type="InterPro" id="IPR026891">
    <property type="entry name" value="Fn3-like"/>
</dbReference>
<feature type="domain" description="Fibronectin type III-like" evidence="7">
    <location>
        <begin position="616"/>
        <end position="685"/>
    </location>
</feature>
<dbReference type="Pfam" id="PF01915">
    <property type="entry name" value="Glyco_hydro_3_C"/>
    <property type="match status" value="1"/>
</dbReference>
<name>A0A1T4N6Q0_9LACT</name>
<dbReference type="Pfam" id="PF14310">
    <property type="entry name" value="Fn3-like"/>
    <property type="match status" value="1"/>
</dbReference>
<evidence type="ECO:0000256" key="3">
    <source>
        <dbReference type="ARBA" id="ARBA00012744"/>
    </source>
</evidence>
<evidence type="ECO:0000313" key="9">
    <source>
        <dbReference type="Proteomes" id="UP000189941"/>
    </source>
</evidence>
<comment type="similarity">
    <text evidence="2">Belongs to the glycosyl hydrolase 3 family.</text>
</comment>
<evidence type="ECO:0000256" key="4">
    <source>
        <dbReference type="ARBA" id="ARBA00022729"/>
    </source>
</evidence>
<dbReference type="InterPro" id="IPR001764">
    <property type="entry name" value="Glyco_hydro_3_N"/>
</dbReference>
<dbReference type="SUPFAM" id="SSF51445">
    <property type="entry name" value="(Trans)glycosidases"/>
    <property type="match status" value="1"/>
</dbReference>
<dbReference type="PANTHER" id="PTHR30620:SF16">
    <property type="entry name" value="LYSOSOMAL BETA GLUCOSIDASE"/>
    <property type="match status" value="1"/>
</dbReference>
<keyword evidence="6" id="KW-0326">Glycosidase</keyword>
<evidence type="ECO:0000256" key="1">
    <source>
        <dbReference type="ARBA" id="ARBA00000448"/>
    </source>
</evidence>
<keyword evidence="4" id="KW-0732">Signal</keyword>
<evidence type="ECO:0000259" key="7">
    <source>
        <dbReference type="SMART" id="SM01217"/>
    </source>
</evidence>
<protein>
    <recommendedName>
        <fullName evidence="3">beta-glucosidase</fullName>
        <ecNumber evidence="3">3.2.1.21</ecNumber>
    </recommendedName>
</protein>
<dbReference type="EMBL" id="FUWO01000016">
    <property type="protein sequence ID" value="SJZ74969.1"/>
    <property type="molecule type" value="Genomic_DNA"/>
</dbReference>
<dbReference type="OrthoDB" id="9805821at2"/>
<evidence type="ECO:0000256" key="2">
    <source>
        <dbReference type="ARBA" id="ARBA00005336"/>
    </source>
</evidence>
<dbReference type="PRINTS" id="PR00133">
    <property type="entry name" value="GLHYDRLASE3"/>
</dbReference>
<evidence type="ECO:0000256" key="6">
    <source>
        <dbReference type="ARBA" id="ARBA00023295"/>
    </source>
</evidence>
<dbReference type="SMART" id="SM01217">
    <property type="entry name" value="Fn3_like"/>
    <property type="match status" value="1"/>
</dbReference>
<dbReference type="PANTHER" id="PTHR30620">
    <property type="entry name" value="PERIPLASMIC BETA-GLUCOSIDASE-RELATED"/>
    <property type="match status" value="1"/>
</dbReference>
<dbReference type="GO" id="GO:0008422">
    <property type="term" value="F:beta-glucosidase activity"/>
    <property type="evidence" value="ECO:0007669"/>
    <property type="project" value="UniProtKB-EC"/>
</dbReference>
<dbReference type="InterPro" id="IPR036962">
    <property type="entry name" value="Glyco_hydro_3_N_sf"/>
</dbReference>
<comment type="catalytic activity">
    <reaction evidence="1">
        <text>Hydrolysis of terminal, non-reducing beta-D-glucosyl residues with release of beta-D-glucose.</text>
        <dbReference type="EC" id="3.2.1.21"/>
    </reaction>
</comment>
<dbReference type="GO" id="GO:0009251">
    <property type="term" value="P:glucan catabolic process"/>
    <property type="evidence" value="ECO:0007669"/>
    <property type="project" value="TreeGrafter"/>
</dbReference>
<keyword evidence="9" id="KW-1185">Reference proteome</keyword>
<dbReference type="Gene3D" id="3.20.20.300">
    <property type="entry name" value="Glycoside hydrolase, family 3, N-terminal domain"/>
    <property type="match status" value="1"/>
</dbReference>
<keyword evidence="5" id="KW-0378">Hydrolase</keyword>